<dbReference type="SMR" id="A2D924"/>
<dbReference type="OrthoDB" id="272202at2759"/>
<evidence type="ECO:0000256" key="1">
    <source>
        <dbReference type="ARBA" id="ARBA00004430"/>
    </source>
</evidence>
<keyword evidence="8" id="KW-1185">Reference proteome</keyword>
<dbReference type="Proteomes" id="UP000001542">
    <property type="component" value="Unassembled WGS sequence"/>
</dbReference>
<evidence type="ECO:0000256" key="4">
    <source>
        <dbReference type="ARBA" id="ARBA00023212"/>
    </source>
</evidence>
<evidence type="ECO:0000313" key="7">
    <source>
        <dbReference type="EMBL" id="EAY23050.1"/>
    </source>
</evidence>
<organism evidence="7 8">
    <name type="scientific">Trichomonas vaginalis (strain ATCC PRA-98 / G3)</name>
    <dbReference type="NCBI Taxonomy" id="412133"/>
    <lineage>
        <taxon>Eukaryota</taxon>
        <taxon>Metamonada</taxon>
        <taxon>Parabasalia</taxon>
        <taxon>Trichomonadida</taxon>
        <taxon>Trichomonadidae</taxon>
        <taxon>Trichomonas</taxon>
    </lineage>
</organism>
<evidence type="ECO:0000256" key="2">
    <source>
        <dbReference type="ARBA" id="ARBA00022490"/>
    </source>
</evidence>
<feature type="compositionally biased region" description="Acidic residues" evidence="6">
    <location>
        <begin position="259"/>
        <end position="275"/>
    </location>
</feature>
<dbReference type="OMA" id="TYFVCND"/>
<evidence type="ECO:0000256" key="5">
    <source>
        <dbReference type="ARBA" id="ARBA00023273"/>
    </source>
</evidence>
<sequence length="487" mass="55417">MQDQLQALNHQVIKKINLSKHIAELLETITRDQPADPIGCYEEMSKLIWKQRHVQENPVMPSVPQEELNRCQETLDLLAKLESPARSKVDTLFFEMSSKWSSYGITMSKDNALMLQCSLIGLAEKEEIVGLRFWGTFSTPNGLIYIAEADVPLEHHNTPDNLPPVGQYDVPAEIGVGVNRFVYYYTKSPFDQWQRLPDVRPSDIVTSRKVTWQISGDFSAAVRSFVPFDVTEDIYIRALIARISSACIAAPTGYMQEYTPEEEEEAQEQPEEDGEEKSKPPKQLKLVIAPDFEGTEVDAVEWVHVRPFILPQGREKYIKAPKPPKQPKEKKPKEEKEEHGEEEGEEEDQKQQEEPEEDAPEEEEQPEEGPELFGGINDDEGFGEEQPAWNFKTVTSPIAGESFVVAESLRWPGAYNLTDGKKSCSIYMGTGTKFIVDGFQPPSPPPMAGEYRLKMTEKIDPTLDEEKEAERRKNPPKEEEEEEEQNE</sequence>
<feature type="compositionally biased region" description="Acidic residues" evidence="6">
    <location>
        <begin position="340"/>
        <end position="370"/>
    </location>
</feature>
<dbReference type="STRING" id="5722.A2D924"/>
<dbReference type="Pfam" id="PF04712">
    <property type="entry name" value="Radial_spoke"/>
    <property type="match status" value="2"/>
</dbReference>
<feature type="region of interest" description="Disordered" evidence="6">
    <location>
        <begin position="457"/>
        <end position="487"/>
    </location>
</feature>
<comment type="subcellular location">
    <subcellularLocation>
        <location evidence="1">Cytoplasm</location>
        <location evidence="1">Cytoskeleton</location>
        <location evidence="1">Cilium axoneme</location>
    </subcellularLocation>
</comment>
<dbReference type="PANTHER" id="PTHR13159:SF0">
    <property type="entry name" value="RADIAL SPOKE HEAD 6 HOMOLOG A"/>
    <property type="match status" value="1"/>
</dbReference>
<feature type="region of interest" description="Disordered" evidence="6">
    <location>
        <begin position="316"/>
        <end position="393"/>
    </location>
</feature>
<dbReference type="eggNOG" id="ENOG502QSU4">
    <property type="taxonomic scope" value="Eukaryota"/>
</dbReference>
<reference evidence="7" key="1">
    <citation type="submission" date="2006-10" db="EMBL/GenBank/DDBJ databases">
        <authorList>
            <person name="Amadeo P."/>
            <person name="Zhao Q."/>
            <person name="Wortman J."/>
            <person name="Fraser-Liggett C."/>
            <person name="Carlton J."/>
        </authorList>
    </citation>
    <scope>NUCLEOTIDE SEQUENCE</scope>
    <source>
        <strain evidence="7">G3</strain>
    </source>
</reference>
<feature type="compositionally biased region" description="Acidic residues" evidence="6">
    <location>
        <begin position="478"/>
        <end position="487"/>
    </location>
</feature>
<dbReference type="EMBL" id="DS113180">
    <property type="protein sequence ID" value="EAY23050.1"/>
    <property type="molecule type" value="Genomic_DNA"/>
</dbReference>
<feature type="compositionally biased region" description="Basic and acidic residues" evidence="6">
    <location>
        <begin position="326"/>
        <end position="339"/>
    </location>
</feature>
<accession>A2D924</accession>
<dbReference type="GO" id="GO:0005930">
    <property type="term" value="C:axoneme"/>
    <property type="evidence" value="ECO:0000318"/>
    <property type="project" value="GO_Central"/>
</dbReference>
<evidence type="ECO:0000313" key="8">
    <source>
        <dbReference type="Proteomes" id="UP000001542"/>
    </source>
</evidence>
<dbReference type="InParanoid" id="A2D924"/>
<dbReference type="KEGG" id="tva:5468609"/>
<feature type="region of interest" description="Disordered" evidence="6">
    <location>
        <begin position="259"/>
        <end position="283"/>
    </location>
</feature>
<dbReference type="GO" id="GO:0001534">
    <property type="term" value="C:radial spoke"/>
    <property type="evidence" value="ECO:0007669"/>
    <property type="project" value="InterPro"/>
</dbReference>
<dbReference type="VEuPathDB" id="TrichDB:TVAGG3_0529440"/>
<dbReference type="VEuPathDB" id="TrichDB:TVAG_182860"/>
<dbReference type="RefSeq" id="XP_001584036.1">
    <property type="nucleotide sequence ID" value="XM_001583986.1"/>
</dbReference>
<keyword evidence="5" id="KW-0966">Cell projection</keyword>
<dbReference type="InterPro" id="IPR006802">
    <property type="entry name" value="Radial_spoke"/>
</dbReference>
<evidence type="ECO:0000256" key="6">
    <source>
        <dbReference type="SAM" id="MobiDB-lite"/>
    </source>
</evidence>
<reference evidence="7" key="2">
    <citation type="journal article" date="2007" name="Science">
        <title>Draft genome sequence of the sexually transmitted pathogen Trichomonas vaginalis.</title>
        <authorList>
            <person name="Carlton J.M."/>
            <person name="Hirt R.P."/>
            <person name="Silva J.C."/>
            <person name="Delcher A.L."/>
            <person name="Schatz M."/>
            <person name="Zhao Q."/>
            <person name="Wortman J.R."/>
            <person name="Bidwell S.L."/>
            <person name="Alsmark U.C.M."/>
            <person name="Besteiro S."/>
            <person name="Sicheritz-Ponten T."/>
            <person name="Noel C.J."/>
            <person name="Dacks J.B."/>
            <person name="Foster P.G."/>
            <person name="Simillion C."/>
            <person name="Van de Peer Y."/>
            <person name="Miranda-Saavedra D."/>
            <person name="Barton G.J."/>
            <person name="Westrop G.D."/>
            <person name="Mueller S."/>
            <person name="Dessi D."/>
            <person name="Fiori P.L."/>
            <person name="Ren Q."/>
            <person name="Paulsen I."/>
            <person name="Zhang H."/>
            <person name="Bastida-Corcuera F.D."/>
            <person name="Simoes-Barbosa A."/>
            <person name="Brown M.T."/>
            <person name="Hayes R.D."/>
            <person name="Mukherjee M."/>
            <person name="Okumura C.Y."/>
            <person name="Schneider R."/>
            <person name="Smith A.J."/>
            <person name="Vanacova S."/>
            <person name="Villalvazo M."/>
            <person name="Haas B.J."/>
            <person name="Pertea M."/>
            <person name="Feldblyum T.V."/>
            <person name="Utterback T.R."/>
            <person name="Shu C.L."/>
            <person name="Osoegawa K."/>
            <person name="de Jong P.J."/>
            <person name="Hrdy I."/>
            <person name="Horvathova L."/>
            <person name="Zubacova Z."/>
            <person name="Dolezal P."/>
            <person name="Malik S.B."/>
            <person name="Logsdon J.M. Jr."/>
            <person name="Henze K."/>
            <person name="Gupta A."/>
            <person name="Wang C.C."/>
            <person name="Dunne R.L."/>
            <person name="Upcroft J.A."/>
            <person name="Upcroft P."/>
            <person name="White O."/>
            <person name="Salzberg S.L."/>
            <person name="Tang P."/>
            <person name="Chiu C.-H."/>
            <person name="Lee Y.-S."/>
            <person name="Embley T.M."/>
            <person name="Coombs G.H."/>
            <person name="Mottram J.C."/>
            <person name="Tachezy J."/>
            <person name="Fraser-Liggett C.M."/>
            <person name="Johnson P.J."/>
        </authorList>
    </citation>
    <scope>NUCLEOTIDE SEQUENCE [LARGE SCALE GENOMIC DNA]</scope>
    <source>
        <strain evidence="7">G3</strain>
    </source>
</reference>
<protein>
    <submittedName>
        <fullName evidence="7">RSHL1 protein, putative</fullName>
    </submittedName>
</protein>
<dbReference type="GO" id="GO:0060294">
    <property type="term" value="P:cilium movement involved in cell motility"/>
    <property type="evidence" value="ECO:0007669"/>
    <property type="project" value="InterPro"/>
</dbReference>
<dbReference type="GO" id="GO:0003341">
    <property type="term" value="P:cilium movement"/>
    <property type="evidence" value="ECO:0000318"/>
    <property type="project" value="GO_Central"/>
</dbReference>
<keyword evidence="2" id="KW-0963">Cytoplasm</keyword>
<name>A2D924_TRIV3</name>
<keyword evidence="4" id="KW-0206">Cytoskeleton</keyword>
<proteinExistence type="predicted"/>
<keyword evidence="3" id="KW-0969">Cilium</keyword>
<feature type="compositionally biased region" description="Basic and acidic residues" evidence="6">
    <location>
        <begin position="468"/>
        <end position="477"/>
    </location>
</feature>
<dbReference type="PANTHER" id="PTHR13159">
    <property type="entry name" value="RADIAL SPOKEHEAD-RELATED"/>
    <property type="match status" value="1"/>
</dbReference>
<gene>
    <name evidence="7" type="ORF">TVAG_182860</name>
</gene>
<dbReference type="GO" id="GO:0035082">
    <property type="term" value="P:axoneme assembly"/>
    <property type="evidence" value="ECO:0000318"/>
    <property type="project" value="GO_Central"/>
</dbReference>
<evidence type="ECO:0000256" key="3">
    <source>
        <dbReference type="ARBA" id="ARBA00023069"/>
    </source>
</evidence>
<dbReference type="AlphaFoldDB" id="A2D924"/>